<reference evidence="2 3" key="1">
    <citation type="submission" date="2018-11" db="EMBL/GenBank/DDBJ databases">
        <title>Whole genome sequence of Streptomyces paromomycinus NBRC 15454(T).</title>
        <authorList>
            <person name="Komaki H."/>
            <person name="Tamura T."/>
        </authorList>
    </citation>
    <scope>NUCLEOTIDE SEQUENCE [LARGE SCALE GENOMIC DNA]</scope>
    <source>
        <strain evidence="2 3">NBRC 15454</strain>
    </source>
</reference>
<keyword evidence="3" id="KW-1185">Reference proteome</keyword>
<gene>
    <name evidence="2" type="ORF">GKJPGBOP_01929</name>
</gene>
<feature type="compositionally biased region" description="Basic residues" evidence="1">
    <location>
        <begin position="139"/>
        <end position="151"/>
    </location>
</feature>
<dbReference type="EMBL" id="BHZD01000001">
    <property type="protein sequence ID" value="GCD42270.1"/>
    <property type="molecule type" value="Genomic_DNA"/>
</dbReference>
<feature type="compositionally biased region" description="Low complexity" evidence="1">
    <location>
        <begin position="157"/>
        <end position="167"/>
    </location>
</feature>
<comment type="caution">
    <text evidence="2">The sequence shown here is derived from an EMBL/GenBank/DDBJ whole genome shotgun (WGS) entry which is preliminary data.</text>
</comment>
<organism evidence="2 3">
    <name type="scientific">Streptomyces paromomycinus</name>
    <name type="common">Streptomyces rimosus subsp. paromomycinus</name>
    <dbReference type="NCBI Taxonomy" id="92743"/>
    <lineage>
        <taxon>Bacteria</taxon>
        <taxon>Bacillati</taxon>
        <taxon>Actinomycetota</taxon>
        <taxon>Actinomycetes</taxon>
        <taxon>Kitasatosporales</taxon>
        <taxon>Streptomycetaceae</taxon>
        <taxon>Streptomyces</taxon>
    </lineage>
</organism>
<feature type="compositionally biased region" description="Low complexity" evidence="1">
    <location>
        <begin position="198"/>
        <end position="210"/>
    </location>
</feature>
<dbReference type="Proteomes" id="UP000286746">
    <property type="component" value="Unassembled WGS sequence"/>
</dbReference>
<dbReference type="AlphaFoldDB" id="A0A401VYW8"/>
<protein>
    <submittedName>
        <fullName evidence="2">Uncharacterized protein</fullName>
    </submittedName>
</protein>
<evidence type="ECO:0000313" key="2">
    <source>
        <dbReference type="EMBL" id="GCD42270.1"/>
    </source>
</evidence>
<accession>A0A401VYW8</accession>
<evidence type="ECO:0000256" key="1">
    <source>
        <dbReference type="SAM" id="MobiDB-lite"/>
    </source>
</evidence>
<name>A0A401VYW8_STREY</name>
<feature type="region of interest" description="Disordered" evidence="1">
    <location>
        <begin position="136"/>
        <end position="213"/>
    </location>
</feature>
<evidence type="ECO:0000313" key="3">
    <source>
        <dbReference type="Proteomes" id="UP000286746"/>
    </source>
</evidence>
<feature type="compositionally biased region" description="Basic residues" evidence="1">
    <location>
        <begin position="168"/>
        <end position="177"/>
    </location>
</feature>
<sequence length="256" mass="27480">MYPLSAAWPLRWCRSSQSGDGARAWPERGITTESLSVHRHDNGRDLPSVRGYGGIGRMGTDTHAHVVGTAYLLGMSTNSTPQPAAPSGKGWCCCLPFIALPVFWLVSAPALPEKVRWFPIWLVAVVWNGTDGRTAPARVGRRTCAGRRRPRAPSGPPCSRLRVWRAPGRPRARRPPPRRTPGSGGERTRCGSAGACGRTGHSRPGPGRSRGTADQDRALIGLRCHPCEVCPFQGGSFTLAPGCTSKGRICADSSVR</sequence>
<proteinExistence type="predicted"/>